<dbReference type="PANTHER" id="PTHR43840">
    <property type="entry name" value="MITOCHONDRIAL METAL TRANSPORTER 1-RELATED"/>
    <property type="match status" value="1"/>
</dbReference>
<dbReference type="OrthoDB" id="78296at2759"/>
<dbReference type="Proteomes" id="UP000672032">
    <property type="component" value="Chromosome 1"/>
</dbReference>
<keyword evidence="4" id="KW-1133">Transmembrane helix</keyword>
<proteinExistence type="predicted"/>
<name>A0A8A3NXS8_9HELO</name>
<keyword evidence="2" id="KW-0813">Transport</keyword>
<dbReference type="Gene3D" id="1.20.1510.10">
    <property type="entry name" value="Cation efflux protein transmembrane domain"/>
    <property type="match status" value="1"/>
</dbReference>
<dbReference type="PANTHER" id="PTHR43840:SF11">
    <property type="entry name" value="CATION DIFFUSION FACILITATOR 10"/>
    <property type="match status" value="1"/>
</dbReference>
<dbReference type="GO" id="GO:0008324">
    <property type="term" value="F:monoatomic cation transmembrane transporter activity"/>
    <property type="evidence" value="ECO:0007669"/>
    <property type="project" value="TreeGrafter"/>
</dbReference>
<dbReference type="GO" id="GO:0016020">
    <property type="term" value="C:membrane"/>
    <property type="evidence" value="ECO:0007669"/>
    <property type="project" value="UniProtKB-SubCell"/>
</dbReference>
<keyword evidence="3" id="KW-0812">Transmembrane</keyword>
<evidence type="ECO:0000256" key="3">
    <source>
        <dbReference type="ARBA" id="ARBA00022692"/>
    </source>
</evidence>
<keyword evidence="5" id="KW-0472">Membrane</keyword>
<evidence type="ECO:0000313" key="6">
    <source>
        <dbReference type="EMBL" id="QSZ30323.1"/>
    </source>
</evidence>
<reference evidence="6" key="1">
    <citation type="submission" date="2020-10" db="EMBL/GenBank/DDBJ databases">
        <title>Genome Sequence of Monilinia vaccinii-corymbosi Sheds Light on Mummy Berry Disease Infection of Blueberry and Mating Type.</title>
        <authorList>
            <person name="Yow A.G."/>
            <person name="Zhang Y."/>
            <person name="Bansal K."/>
            <person name="Eacker S.M."/>
            <person name="Sullivan S."/>
            <person name="Liachko I."/>
            <person name="Cubeta M.A."/>
            <person name="Rollins J.A."/>
            <person name="Ashrafi H."/>
        </authorList>
    </citation>
    <scope>NUCLEOTIDE SEQUENCE</scope>
    <source>
        <strain evidence="6">RL-1</strain>
    </source>
</reference>
<keyword evidence="7" id="KW-1185">Reference proteome</keyword>
<evidence type="ECO:0000256" key="5">
    <source>
        <dbReference type="ARBA" id="ARBA00023136"/>
    </source>
</evidence>
<dbReference type="EMBL" id="CP063405">
    <property type="protein sequence ID" value="QSZ30323.1"/>
    <property type="molecule type" value="Genomic_DNA"/>
</dbReference>
<evidence type="ECO:0000256" key="4">
    <source>
        <dbReference type="ARBA" id="ARBA00022989"/>
    </source>
</evidence>
<organism evidence="6 7">
    <name type="scientific">Monilinia vaccinii-corymbosi</name>
    <dbReference type="NCBI Taxonomy" id="61207"/>
    <lineage>
        <taxon>Eukaryota</taxon>
        <taxon>Fungi</taxon>
        <taxon>Dikarya</taxon>
        <taxon>Ascomycota</taxon>
        <taxon>Pezizomycotina</taxon>
        <taxon>Leotiomycetes</taxon>
        <taxon>Helotiales</taxon>
        <taxon>Sclerotiniaceae</taxon>
        <taxon>Monilinia</taxon>
    </lineage>
</organism>
<dbReference type="AlphaFoldDB" id="A0A8A3NXS8"/>
<evidence type="ECO:0000256" key="2">
    <source>
        <dbReference type="ARBA" id="ARBA00022448"/>
    </source>
</evidence>
<sequence>MTMDFLSMQHGNGYNGKSTKYKMVGLMIGLNLSIPDMIMETESQKVVVLYKILKDVLNHHGIYGWYNWTQGDYWVRMYQNQNDSGASPGSRYINQDYEQSTPWMDCKTDVIFNALSLIFPYVGHAASVWWLDPLGAGLLSLFIIYDWASTCLENICRLTGAAANDRLEPKPTFLAWRFSPLVTGLEEQRKAKEGSRL</sequence>
<dbReference type="SUPFAM" id="SSF161111">
    <property type="entry name" value="Cation efflux protein transmembrane domain-like"/>
    <property type="match status" value="1"/>
</dbReference>
<protein>
    <submittedName>
        <fullName evidence="6">Uncharacterized protein</fullName>
    </submittedName>
</protein>
<evidence type="ECO:0000256" key="1">
    <source>
        <dbReference type="ARBA" id="ARBA00004141"/>
    </source>
</evidence>
<dbReference type="InterPro" id="IPR050291">
    <property type="entry name" value="CDF_Transporter"/>
</dbReference>
<comment type="subcellular location">
    <subcellularLocation>
        <location evidence="1">Membrane</location>
        <topology evidence="1">Multi-pass membrane protein</topology>
    </subcellularLocation>
</comment>
<dbReference type="InterPro" id="IPR027469">
    <property type="entry name" value="Cation_efflux_TMD_sf"/>
</dbReference>
<evidence type="ECO:0000313" key="7">
    <source>
        <dbReference type="Proteomes" id="UP000672032"/>
    </source>
</evidence>
<gene>
    <name evidence="6" type="ORF">DSL72_004845</name>
</gene>
<accession>A0A8A3NXS8</accession>